<dbReference type="OrthoDB" id="10263760at2759"/>
<name>A0A1Y3AY40_EURMA</name>
<dbReference type="InterPro" id="IPR011128">
    <property type="entry name" value="G3P_DH_NAD-dep_N"/>
</dbReference>
<reference evidence="3 4" key="1">
    <citation type="submission" date="2017-03" db="EMBL/GenBank/DDBJ databases">
        <title>Genome Survey of Euroglyphus maynei.</title>
        <authorList>
            <person name="Arlian L.G."/>
            <person name="Morgan M.S."/>
            <person name="Rider S.D."/>
        </authorList>
    </citation>
    <scope>NUCLEOTIDE SEQUENCE [LARGE SCALE GENOMIC DNA]</scope>
    <source>
        <strain evidence="3">Arlian Lab</strain>
        <tissue evidence="3">Whole body</tissue>
    </source>
</reference>
<dbReference type="GO" id="GO:0046168">
    <property type="term" value="P:glycerol-3-phosphate catabolic process"/>
    <property type="evidence" value="ECO:0007669"/>
    <property type="project" value="InterPro"/>
</dbReference>
<dbReference type="AlphaFoldDB" id="A0A1Y3AY40"/>
<proteinExistence type="predicted"/>
<evidence type="ECO:0000313" key="3">
    <source>
        <dbReference type="EMBL" id="OTF73429.1"/>
    </source>
</evidence>
<comment type="caution">
    <text evidence="3">The sequence shown here is derived from an EMBL/GenBank/DDBJ whole genome shotgun (WGS) entry which is preliminary data.</text>
</comment>
<evidence type="ECO:0000259" key="2">
    <source>
        <dbReference type="Pfam" id="PF01210"/>
    </source>
</evidence>
<protein>
    <submittedName>
        <fullName evidence="3">Glycerol-3-phosphate dehydrogenase[NAD(+)], cytoplasmic-like</fullName>
    </submittedName>
</protein>
<dbReference type="PANTHER" id="PTHR11728">
    <property type="entry name" value="GLYCEROL-3-PHOSPHATE DEHYDROGENASE"/>
    <property type="match status" value="1"/>
</dbReference>
<organism evidence="3 4">
    <name type="scientific">Euroglyphus maynei</name>
    <name type="common">Mayne's house dust mite</name>
    <dbReference type="NCBI Taxonomy" id="6958"/>
    <lineage>
        <taxon>Eukaryota</taxon>
        <taxon>Metazoa</taxon>
        <taxon>Ecdysozoa</taxon>
        <taxon>Arthropoda</taxon>
        <taxon>Chelicerata</taxon>
        <taxon>Arachnida</taxon>
        <taxon>Acari</taxon>
        <taxon>Acariformes</taxon>
        <taxon>Sarcoptiformes</taxon>
        <taxon>Astigmata</taxon>
        <taxon>Psoroptidia</taxon>
        <taxon>Analgoidea</taxon>
        <taxon>Pyroglyphidae</taxon>
        <taxon>Pyroglyphinae</taxon>
        <taxon>Euroglyphus</taxon>
    </lineage>
</organism>
<gene>
    <name evidence="3" type="ORF">BLA29_015129</name>
</gene>
<dbReference type="GO" id="GO:0005829">
    <property type="term" value="C:cytosol"/>
    <property type="evidence" value="ECO:0007669"/>
    <property type="project" value="TreeGrafter"/>
</dbReference>
<sequence length="44" mass="5190">MYVYEEIIDGRKLSEIINEQHENVKYLPGHKLPENVIADPDLEH</sequence>
<evidence type="ECO:0000256" key="1">
    <source>
        <dbReference type="ARBA" id="ARBA00023027"/>
    </source>
</evidence>
<dbReference type="GO" id="GO:0051287">
    <property type="term" value="F:NAD binding"/>
    <property type="evidence" value="ECO:0007669"/>
    <property type="project" value="InterPro"/>
</dbReference>
<accession>A0A1Y3AY40</accession>
<dbReference type="PANTHER" id="PTHR11728:SF8">
    <property type="entry name" value="GLYCEROL-3-PHOSPHATE DEHYDROGENASE [NAD(+)]-RELATED"/>
    <property type="match status" value="1"/>
</dbReference>
<feature type="domain" description="Glycerol-3-phosphate dehydrogenase NAD-dependent N-terminal" evidence="2">
    <location>
        <begin position="12"/>
        <end position="43"/>
    </location>
</feature>
<keyword evidence="1" id="KW-0520">NAD</keyword>
<dbReference type="GO" id="GO:0047952">
    <property type="term" value="F:glycerol-3-phosphate dehydrogenase [NAD(P)+] activity"/>
    <property type="evidence" value="ECO:0007669"/>
    <property type="project" value="TreeGrafter"/>
</dbReference>
<evidence type="ECO:0000313" key="4">
    <source>
        <dbReference type="Proteomes" id="UP000194236"/>
    </source>
</evidence>
<dbReference type="Proteomes" id="UP000194236">
    <property type="component" value="Unassembled WGS sequence"/>
</dbReference>
<dbReference type="Pfam" id="PF01210">
    <property type="entry name" value="NAD_Gly3P_dh_N"/>
    <property type="match status" value="1"/>
</dbReference>
<dbReference type="EMBL" id="MUJZ01051627">
    <property type="protein sequence ID" value="OTF73429.1"/>
    <property type="molecule type" value="Genomic_DNA"/>
</dbReference>
<feature type="non-terminal residue" evidence="3">
    <location>
        <position position="44"/>
    </location>
</feature>
<dbReference type="Gene3D" id="3.40.50.720">
    <property type="entry name" value="NAD(P)-binding Rossmann-like Domain"/>
    <property type="match status" value="1"/>
</dbReference>
<keyword evidence="4" id="KW-1185">Reference proteome</keyword>